<dbReference type="Proteomes" id="UP000460718">
    <property type="component" value="Unassembled WGS sequence"/>
</dbReference>
<keyword evidence="13" id="KW-1185">Reference proteome</keyword>
<evidence type="ECO:0000313" key="15">
    <source>
        <dbReference type="Proteomes" id="UP000440367"/>
    </source>
</evidence>
<protein>
    <recommendedName>
        <fullName evidence="22">RxLR effector protein</fullName>
    </recommendedName>
</protein>
<sequence length="81" mass="8640">MRSASFAQLLLSTGCWSSLLATLCPLQHRSVPVSISIAANARLRKLPYSVFPSIGGPRLTAHYRPTPYPCVSLSPGSPSAE</sequence>
<name>A0A6A3RJV3_9STRA</name>
<evidence type="ECO:0000313" key="9">
    <source>
        <dbReference type="EMBL" id="KAE9227282.1"/>
    </source>
</evidence>
<dbReference type="OrthoDB" id="10274126at2759"/>
<dbReference type="Proteomes" id="UP000437068">
    <property type="component" value="Unassembled WGS sequence"/>
</dbReference>
<dbReference type="EMBL" id="QXGE01000674">
    <property type="protein sequence ID" value="KAE9306162.1"/>
    <property type="molecule type" value="Genomic_DNA"/>
</dbReference>
<dbReference type="EMBL" id="QXGD01000776">
    <property type="protein sequence ID" value="KAE9225067.1"/>
    <property type="molecule type" value="Genomic_DNA"/>
</dbReference>
<feature type="signal peptide" evidence="1">
    <location>
        <begin position="1"/>
        <end position="21"/>
    </location>
</feature>
<dbReference type="EMBL" id="QXGC01000622">
    <property type="protein sequence ID" value="KAE9227282.1"/>
    <property type="molecule type" value="Genomic_DNA"/>
</dbReference>
<evidence type="ECO:0000313" key="12">
    <source>
        <dbReference type="Proteomes" id="UP000429523"/>
    </source>
</evidence>
<dbReference type="EMBL" id="QXGA01000662">
    <property type="protein sequence ID" value="KAE9142883.1"/>
    <property type="molecule type" value="Genomic_DNA"/>
</dbReference>
<evidence type="ECO:0008006" key="22">
    <source>
        <dbReference type="Google" id="ProtNLM"/>
    </source>
</evidence>
<dbReference type="EMBL" id="QXFY01001695">
    <property type="protein sequence ID" value="KAE9311598.1"/>
    <property type="molecule type" value="Genomic_DNA"/>
</dbReference>
<gene>
    <name evidence="10" type="ORF">PF001_g12261</name>
    <name evidence="8" type="ORF">PF002_g14515</name>
    <name evidence="9" type="ORF">PF004_g11409</name>
    <name evidence="7" type="ORF">PF005_g16374</name>
    <name evidence="6" type="ORF">PF006_g12049</name>
    <name evidence="4" type="ORF">PF007_g16503</name>
    <name evidence="11" type="ORF">PF008_g20175</name>
    <name evidence="2" type="ORF">PF009_g17695</name>
    <name evidence="5" type="ORF">PF010_g11817</name>
    <name evidence="3" type="ORF">PF011_g15356</name>
</gene>
<evidence type="ECO:0000313" key="10">
    <source>
        <dbReference type="EMBL" id="KAE9306162.1"/>
    </source>
</evidence>
<dbReference type="EMBL" id="QXFW01001039">
    <property type="protein sequence ID" value="KAE8997737.1"/>
    <property type="molecule type" value="Genomic_DNA"/>
</dbReference>
<organism evidence="4 17">
    <name type="scientific">Phytophthora fragariae</name>
    <dbReference type="NCBI Taxonomy" id="53985"/>
    <lineage>
        <taxon>Eukaryota</taxon>
        <taxon>Sar</taxon>
        <taxon>Stramenopiles</taxon>
        <taxon>Oomycota</taxon>
        <taxon>Peronosporomycetes</taxon>
        <taxon>Peronosporales</taxon>
        <taxon>Peronosporaceae</taxon>
        <taxon>Phytophthora</taxon>
    </lineage>
</organism>
<evidence type="ECO:0000313" key="11">
    <source>
        <dbReference type="EMBL" id="KAE9311598.1"/>
    </source>
</evidence>
<dbReference type="Proteomes" id="UP000440732">
    <property type="component" value="Unassembled WGS sequence"/>
</dbReference>
<proteinExistence type="predicted"/>
<evidence type="ECO:0000313" key="17">
    <source>
        <dbReference type="Proteomes" id="UP000441208"/>
    </source>
</evidence>
<evidence type="ECO:0000313" key="5">
    <source>
        <dbReference type="EMBL" id="KAE9108685.1"/>
    </source>
</evidence>
<dbReference type="Proteomes" id="UP000476176">
    <property type="component" value="Unassembled WGS sequence"/>
</dbReference>
<dbReference type="EMBL" id="QXFX01000639">
    <property type="protein sequence ID" value="KAE9108685.1"/>
    <property type="molecule type" value="Genomic_DNA"/>
</dbReference>
<dbReference type="Proteomes" id="UP000441208">
    <property type="component" value="Unassembled WGS sequence"/>
</dbReference>
<dbReference type="EMBL" id="QXFZ01001067">
    <property type="protein sequence ID" value="KAE9097777.1"/>
    <property type="molecule type" value="Genomic_DNA"/>
</dbReference>
<evidence type="ECO:0000313" key="18">
    <source>
        <dbReference type="Proteomes" id="UP000460718"/>
    </source>
</evidence>
<evidence type="ECO:0000313" key="6">
    <source>
        <dbReference type="EMBL" id="KAE9142883.1"/>
    </source>
</evidence>
<evidence type="ECO:0000313" key="13">
    <source>
        <dbReference type="Proteomes" id="UP000433483"/>
    </source>
</evidence>
<evidence type="ECO:0000313" key="4">
    <source>
        <dbReference type="EMBL" id="KAE9097777.1"/>
    </source>
</evidence>
<evidence type="ECO:0000313" key="16">
    <source>
        <dbReference type="Proteomes" id="UP000440732"/>
    </source>
</evidence>
<dbReference type="Proteomes" id="UP000486351">
    <property type="component" value="Unassembled WGS sequence"/>
</dbReference>
<feature type="chain" id="PRO_5036165852" description="RxLR effector protein" evidence="1">
    <location>
        <begin position="22"/>
        <end position="81"/>
    </location>
</feature>
<evidence type="ECO:0000313" key="3">
    <source>
        <dbReference type="EMBL" id="KAE8997737.1"/>
    </source>
</evidence>
<dbReference type="PROSITE" id="PS51257">
    <property type="entry name" value="PROKAR_LIPOPROTEIN"/>
    <property type="match status" value="1"/>
</dbReference>
<evidence type="ECO:0000313" key="19">
    <source>
        <dbReference type="Proteomes" id="UP000476176"/>
    </source>
</evidence>
<evidence type="ECO:0000313" key="8">
    <source>
        <dbReference type="EMBL" id="KAE9225067.1"/>
    </source>
</evidence>
<accession>A0A6A3RJV3</accession>
<dbReference type="Proteomes" id="UP000429523">
    <property type="component" value="Unassembled WGS sequence"/>
</dbReference>
<keyword evidence="1" id="KW-0732">Signal</keyword>
<dbReference type="Proteomes" id="UP000433483">
    <property type="component" value="Unassembled WGS sequence"/>
</dbReference>
<dbReference type="Proteomes" id="UP000440367">
    <property type="component" value="Unassembled WGS sequence"/>
</dbReference>
<evidence type="ECO:0000313" key="2">
    <source>
        <dbReference type="EMBL" id="KAE8932273.1"/>
    </source>
</evidence>
<evidence type="ECO:0000256" key="1">
    <source>
        <dbReference type="SAM" id="SignalP"/>
    </source>
</evidence>
<comment type="caution">
    <text evidence="4">The sequence shown here is derived from an EMBL/GenBank/DDBJ whole genome shotgun (WGS) entry which is preliminary data.</text>
</comment>
<evidence type="ECO:0000313" key="14">
    <source>
        <dbReference type="Proteomes" id="UP000437068"/>
    </source>
</evidence>
<dbReference type="Proteomes" id="UP000488956">
    <property type="component" value="Unassembled WGS sequence"/>
</dbReference>
<dbReference type="EMBL" id="QXGB01001067">
    <property type="protein sequence ID" value="KAE9197791.1"/>
    <property type="molecule type" value="Genomic_DNA"/>
</dbReference>
<dbReference type="AlphaFoldDB" id="A0A6A3RJV3"/>
<evidence type="ECO:0000313" key="7">
    <source>
        <dbReference type="EMBL" id="KAE9197791.1"/>
    </source>
</evidence>
<evidence type="ECO:0000313" key="21">
    <source>
        <dbReference type="Proteomes" id="UP000488956"/>
    </source>
</evidence>
<reference evidence="12 13" key="1">
    <citation type="submission" date="2018-08" db="EMBL/GenBank/DDBJ databases">
        <title>Genomic investigation of the strawberry pathogen Phytophthora fragariae indicates pathogenicity is determined by transcriptional variation in three key races.</title>
        <authorList>
            <person name="Adams T.M."/>
            <person name="Armitage A.D."/>
            <person name="Sobczyk M.K."/>
            <person name="Bates H.J."/>
            <person name="Dunwell J.M."/>
            <person name="Nellist C.F."/>
            <person name="Harrison R.J."/>
        </authorList>
    </citation>
    <scope>NUCLEOTIDE SEQUENCE [LARGE SCALE GENOMIC DNA]</scope>
    <source>
        <strain evidence="10 14">A4</strain>
        <strain evidence="8 15">BC-1</strain>
        <strain evidence="9 19">BC-23</strain>
        <strain evidence="7 13">NOV-27</strain>
        <strain evidence="6 16">NOV-5</strain>
        <strain evidence="4 17">NOV-71</strain>
        <strain evidence="11 20">NOV-77</strain>
        <strain evidence="2 12">NOV-9</strain>
        <strain evidence="5 21">ONT-3</strain>
        <strain evidence="3 18">SCRP245</strain>
    </source>
</reference>
<dbReference type="EMBL" id="QXGF01001138">
    <property type="protein sequence ID" value="KAE8932273.1"/>
    <property type="molecule type" value="Genomic_DNA"/>
</dbReference>
<evidence type="ECO:0000313" key="20">
    <source>
        <dbReference type="Proteomes" id="UP000486351"/>
    </source>
</evidence>